<evidence type="ECO:0000313" key="1">
    <source>
        <dbReference type="EMBL" id="JAE30704.1"/>
    </source>
</evidence>
<reference evidence="1" key="2">
    <citation type="journal article" date="2015" name="Data Brief">
        <title>Shoot transcriptome of the giant reed, Arundo donax.</title>
        <authorList>
            <person name="Barrero R.A."/>
            <person name="Guerrero F.D."/>
            <person name="Moolhuijzen P."/>
            <person name="Goolsby J.A."/>
            <person name="Tidwell J."/>
            <person name="Bellgard S.E."/>
            <person name="Bellgard M.I."/>
        </authorList>
    </citation>
    <scope>NUCLEOTIDE SEQUENCE</scope>
    <source>
        <tissue evidence="1">Shoot tissue taken approximately 20 cm above the soil surface</tissue>
    </source>
</reference>
<protein>
    <submittedName>
        <fullName evidence="1">Uncharacterized protein</fullName>
    </submittedName>
</protein>
<organism evidence="1">
    <name type="scientific">Arundo donax</name>
    <name type="common">Giant reed</name>
    <name type="synonym">Donax arundinaceus</name>
    <dbReference type="NCBI Taxonomy" id="35708"/>
    <lineage>
        <taxon>Eukaryota</taxon>
        <taxon>Viridiplantae</taxon>
        <taxon>Streptophyta</taxon>
        <taxon>Embryophyta</taxon>
        <taxon>Tracheophyta</taxon>
        <taxon>Spermatophyta</taxon>
        <taxon>Magnoliopsida</taxon>
        <taxon>Liliopsida</taxon>
        <taxon>Poales</taxon>
        <taxon>Poaceae</taxon>
        <taxon>PACMAD clade</taxon>
        <taxon>Arundinoideae</taxon>
        <taxon>Arundineae</taxon>
        <taxon>Arundo</taxon>
    </lineage>
</organism>
<name>A0A0A9H4I0_ARUDO</name>
<dbReference type="AlphaFoldDB" id="A0A0A9H4I0"/>
<reference evidence="1" key="1">
    <citation type="submission" date="2014-09" db="EMBL/GenBank/DDBJ databases">
        <authorList>
            <person name="Magalhaes I.L.F."/>
            <person name="Oliveira U."/>
            <person name="Santos F.R."/>
            <person name="Vidigal T.H.D.A."/>
            <person name="Brescovit A.D."/>
            <person name="Santos A.J."/>
        </authorList>
    </citation>
    <scope>NUCLEOTIDE SEQUENCE</scope>
    <source>
        <tissue evidence="1">Shoot tissue taken approximately 20 cm above the soil surface</tissue>
    </source>
</reference>
<proteinExistence type="predicted"/>
<accession>A0A0A9H4I0</accession>
<dbReference type="EMBL" id="GBRH01167192">
    <property type="protein sequence ID" value="JAE30704.1"/>
    <property type="molecule type" value="Transcribed_RNA"/>
</dbReference>
<sequence>MKIDITICLVFLLSVVEELETLLVYISFCSRMKRYSE</sequence>